<evidence type="ECO:0000256" key="2">
    <source>
        <dbReference type="ARBA" id="ARBA00022723"/>
    </source>
</evidence>
<dbReference type="Gene3D" id="3.30.160.60">
    <property type="entry name" value="Classic Zinc Finger"/>
    <property type="match status" value="1"/>
</dbReference>
<evidence type="ECO:0000313" key="11">
    <source>
        <dbReference type="Proteomes" id="UP000188533"/>
    </source>
</evidence>
<dbReference type="GO" id="GO:0008270">
    <property type="term" value="F:zinc ion binding"/>
    <property type="evidence" value="ECO:0007669"/>
    <property type="project" value="UniProtKB-KW"/>
</dbReference>
<feature type="region of interest" description="Disordered" evidence="8">
    <location>
        <begin position="230"/>
        <end position="283"/>
    </location>
</feature>
<keyword evidence="11" id="KW-1185">Reference proteome</keyword>
<gene>
    <name evidence="10" type="ORF">LENED_011888</name>
</gene>
<evidence type="ECO:0000256" key="6">
    <source>
        <dbReference type="ARBA" id="ARBA00023242"/>
    </source>
</evidence>
<dbReference type="Proteomes" id="UP000188533">
    <property type="component" value="Unassembled WGS sequence"/>
</dbReference>
<accession>A0A1Q3ER78</accession>
<dbReference type="InterPro" id="IPR050331">
    <property type="entry name" value="Zinc_finger"/>
</dbReference>
<dbReference type="InterPro" id="IPR013087">
    <property type="entry name" value="Znf_C2H2_type"/>
</dbReference>
<reference evidence="10 11" key="1">
    <citation type="submission" date="2016-08" db="EMBL/GenBank/DDBJ databases">
        <authorList>
            <consortium name="Lentinula edodes genome sequencing consortium"/>
            <person name="Sakamoto Y."/>
            <person name="Nakade K."/>
            <person name="Sato S."/>
            <person name="Yoshida Y."/>
            <person name="Miyazaki K."/>
            <person name="Natsume S."/>
            <person name="Konno N."/>
        </authorList>
    </citation>
    <scope>NUCLEOTIDE SEQUENCE [LARGE SCALE GENOMIC DNA]</scope>
    <source>
        <strain evidence="10 11">NBRC 111202</strain>
    </source>
</reference>
<dbReference type="GO" id="GO:0010468">
    <property type="term" value="P:regulation of gene expression"/>
    <property type="evidence" value="ECO:0007669"/>
    <property type="project" value="TreeGrafter"/>
</dbReference>
<proteinExistence type="predicted"/>
<feature type="domain" description="C2H2-type" evidence="9">
    <location>
        <begin position="344"/>
        <end position="371"/>
    </location>
</feature>
<keyword evidence="2" id="KW-0479">Metal-binding</keyword>
<evidence type="ECO:0000256" key="5">
    <source>
        <dbReference type="ARBA" id="ARBA00022833"/>
    </source>
</evidence>
<organism evidence="10 11">
    <name type="scientific">Lentinula edodes</name>
    <name type="common">Shiitake mushroom</name>
    <name type="synonym">Lentinus edodes</name>
    <dbReference type="NCBI Taxonomy" id="5353"/>
    <lineage>
        <taxon>Eukaryota</taxon>
        <taxon>Fungi</taxon>
        <taxon>Dikarya</taxon>
        <taxon>Basidiomycota</taxon>
        <taxon>Agaricomycotina</taxon>
        <taxon>Agaricomycetes</taxon>
        <taxon>Agaricomycetidae</taxon>
        <taxon>Agaricales</taxon>
        <taxon>Marasmiineae</taxon>
        <taxon>Omphalotaceae</taxon>
        <taxon>Lentinula</taxon>
    </lineage>
</organism>
<reference evidence="10 11" key="2">
    <citation type="submission" date="2017-02" db="EMBL/GenBank/DDBJ databases">
        <title>A genome survey and senescence transcriptome analysis in Lentinula edodes.</title>
        <authorList>
            <person name="Sakamoto Y."/>
            <person name="Nakade K."/>
            <person name="Sato S."/>
            <person name="Yoshida Y."/>
            <person name="Miyazaki K."/>
            <person name="Natsume S."/>
            <person name="Konno N."/>
        </authorList>
    </citation>
    <scope>NUCLEOTIDE SEQUENCE [LARGE SCALE GENOMIC DNA]</scope>
    <source>
        <strain evidence="10 11">NBRC 111202</strain>
    </source>
</reference>
<dbReference type="SUPFAM" id="SSF57667">
    <property type="entry name" value="beta-beta-alpha zinc fingers"/>
    <property type="match status" value="1"/>
</dbReference>
<keyword evidence="3" id="KW-0677">Repeat</keyword>
<feature type="region of interest" description="Disordered" evidence="8">
    <location>
        <begin position="134"/>
        <end position="155"/>
    </location>
</feature>
<comment type="caution">
    <text evidence="10">The sequence shown here is derived from an EMBL/GenBank/DDBJ whole genome shotgun (WGS) entry which is preliminary data.</text>
</comment>
<evidence type="ECO:0000259" key="9">
    <source>
        <dbReference type="PROSITE" id="PS50157"/>
    </source>
</evidence>
<evidence type="ECO:0000313" key="10">
    <source>
        <dbReference type="EMBL" id="GAW09708.1"/>
    </source>
</evidence>
<dbReference type="PANTHER" id="PTHR16515">
    <property type="entry name" value="PR DOMAIN ZINC FINGER PROTEIN"/>
    <property type="match status" value="1"/>
</dbReference>
<dbReference type="PROSITE" id="PS50157">
    <property type="entry name" value="ZINC_FINGER_C2H2_2"/>
    <property type="match status" value="1"/>
</dbReference>
<sequence length="403" mass="42980">MSHSQDLEAPTIFVEAPPEDEQGDLIDGGYLNSTFHEHSPELQALFLQMYPEVSPSSMNIPGTSSASFDQSLFSASFDQSSSTGQISPLITAGLREGSAGNVFLAPNDQSSPIDPAWSPASSFEGDVFSDGWSDGSSAWSPSVQSSSPSPSSPSLSPLNTSFNNIILSDDNVAATTSPHSLVGAVDPFFSPGISSSSGSSQLSLPITIQGHDSEPELIPVQYSGGVARRHSFAGSRSPSGSRSASPLPESSSNASDSLHRAISDPIGQNRRRRAPTVPRKYPGLLKPAKEVDEAGPSYPDSSMMINVPIEGVHSAPAPAEFKTVVGSNKIVEASKARRKNEAKFKCDICNHRFTAKHNLQNHMNSHSNRRPHECQKCGNTFTTRGTHARHETICAGRAVRKRL</sequence>
<protein>
    <submittedName>
        <fullName evidence="10">C2H2 type zinc finger domain-containing protein</fullName>
    </submittedName>
</protein>
<evidence type="ECO:0000256" key="8">
    <source>
        <dbReference type="SAM" id="MobiDB-lite"/>
    </source>
</evidence>
<dbReference type="SMART" id="SM00355">
    <property type="entry name" value="ZnF_C2H2"/>
    <property type="match status" value="2"/>
</dbReference>
<evidence type="ECO:0000256" key="4">
    <source>
        <dbReference type="ARBA" id="ARBA00022771"/>
    </source>
</evidence>
<name>A0A1Q3ER78_LENED</name>
<keyword evidence="6" id="KW-0539">Nucleus</keyword>
<evidence type="ECO:0000256" key="1">
    <source>
        <dbReference type="ARBA" id="ARBA00004123"/>
    </source>
</evidence>
<keyword evidence="5" id="KW-0862">Zinc</keyword>
<dbReference type="GO" id="GO:0005634">
    <property type="term" value="C:nucleus"/>
    <property type="evidence" value="ECO:0007669"/>
    <property type="project" value="UniProtKB-SubCell"/>
</dbReference>
<dbReference type="EMBL" id="BDGU01001230">
    <property type="protein sequence ID" value="GAW09708.1"/>
    <property type="molecule type" value="Genomic_DNA"/>
</dbReference>
<evidence type="ECO:0000256" key="7">
    <source>
        <dbReference type="PROSITE-ProRule" id="PRU00042"/>
    </source>
</evidence>
<comment type="subcellular location">
    <subcellularLocation>
        <location evidence="1">Nucleus</location>
    </subcellularLocation>
</comment>
<dbReference type="PANTHER" id="PTHR16515:SF49">
    <property type="entry name" value="GASTRULA ZINC FINGER PROTEIN XLCGF49.1-LIKE-RELATED"/>
    <property type="match status" value="1"/>
</dbReference>
<dbReference type="AlphaFoldDB" id="A0A1Q3ER78"/>
<dbReference type="STRING" id="5353.A0A1Q3ER78"/>
<dbReference type="PROSITE" id="PS00028">
    <property type="entry name" value="ZINC_FINGER_C2H2_1"/>
    <property type="match status" value="1"/>
</dbReference>
<feature type="compositionally biased region" description="Low complexity" evidence="8">
    <location>
        <begin position="233"/>
        <end position="256"/>
    </location>
</feature>
<evidence type="ECO:0000256" key="3">
    <source>
        <dbReference type="ARBA" id="ARBA00022737"/>
    </source>
</evidence>
<keyword evidence="4 7" id="KW-0863">Zinc-finger</keyword>
<dbReference type="InterPro" id="IPR036236">
    <property type="entry name" value="Znf_C2H2_sf"/>
</dbReference>